<name>F2LP02_BURGS</name>
<dbReference type="eggNOG" id="COG4773">
    <property type="taxonomic scope" value="Bacteria"/>
</dbReference>
<accession>F2LP02</accession>
<evidence type="ECO:0000256" key="16">
    <source>
        <dbReference type="SAM" id="MobiDB-lite"/>
    </source>
</evidence>
<evidence type="ECO:0000259" key="17">
    <source>
        <dbReference type="SMART" id="SM00965"/>
    </source>
</evidence>
<dbReference type="Gene3D" id="2.40.170.20">
    <property type="entry name" value="TonB-dependent receptor, beta-barrel domain"/>
    <property type="match status" value="1"/>
</dbReference>
<comment type="subcellular location">
    <subcellularLocation>
        <location evidence="1 14">Cell outer membrane</location>
        <topology evidence="1 14">Multi-pass membrane protein</topology>
    </subcellularLocation>
</comment>
<dbReference type="Pfam" id="PF07660">
    <property type="entry name" value="STN"/>
    <property type="match status" value="1"/>
</dbReference>
<dbReference type="FunFam" id="2.170.130.10:FF:000001">
    <property type="entry name" value="Catecholate siderophore TonB-dependent receptor"/>
    <property type="match status" value="1"/>
</dbReference>
<dbReference type="Gene3D" id="2.170.130.10">
    <property type="entry name" value="TonB-dependent receptor, plug domain"/>
    <property type="match status" value="1"/>
</dbReference>
<keyword evidence="6 14" id="KW-0812">Transmembrane</keyword>
<keyword evidence="11 14" id="KW-0472">Membrane</keyword>
<evidence type="ECO:0000256" key="9">
    <source>
        <dbReference type="ARBA" id="ARBA00023065"/>
    </source>
</evidence>
<dbReference type="NCBIfam" id="TIGR01783">
    <property type="entry name" value="TonB-siderophor"/>
    <property type="match status" value="1"/>
</dbReference>
<dbReference type="InterPro" id="IPR000531">
    <property type="entry name" value="Beta-barrel_TonB"/>
</dbReference>
<dbReference type="GO" id="GO:0009279">
    <property type="term" value="C:cell outer membrane"/>
    <property type="evidence" value="ECO:0007669"/>
    <property type="project" value="UniProtKB-SubCell"/>
</dbReference>
<evidence type="ECO:0000256" key="8">
    <source>
        <dbReference type="ARBA" id="ARBA00023004"/>
    </source>
</evidence>
<evidence type="ECO:0000256" key="15">
    <source>
        <dbReference type="RuleBase" id="RU003357"/>
    </source>
</evidence>
<feature type="compositionally biased region" description="Low complexity" evidence="16">
    <location>
        <begin position="56"/>
        <end position="85"/>
    </location>
</feature>
<dbReference type="CDD" id="cd01347">
    <property type="entry name" value="ligand_gated_channel"/>
    <property type="match status" value="1"/>
</dbReference>
<dbReference type="InterPro" id="IPR011662">
    <property type="entry name" value="Secretin/TonB_short_N"/>
</dbReference>
<dbReference type="PROSITE" id="PS51318">
    <property type="entry name" value="TAT"/>
    <property type="match status" value="1"/>
</dbReference>
<keyword evidence="8" id="KW-0408">Iron</keyword>
<keyword evidence="9" id="KW-0406">Ion transport</keyword>
<dbReference type="PANTHER" id="PTHR32552">
    <property type="entry name" value="FERRICHROME IRON RECEPTOR-RELATED"/>
    <property type="match status" value="1"/>
</dbReference>
<evidence type="ECO:0000256" key="11">
    <source>
        <dbReference type="ARBA" id="ARBA00023136"/>
    </source>
</evidence>
<evidence type="ECO:0000256" key="2">
    <source>
        <dbReference type="ARBA" id="ARBA00009810"/>
    </source>
</evidence>
<dbReference type="GO" id="GO:0015891">
    <property type="term" value="P:siderophore transport"/>
    <property type="evidence" value="ECO:0007669"/>
    <property type="project" value="InterPro"/>
</dbReference>
<keyword evidence="4 14" id="KW-1134">Transmembrane beta strand</keyword>
<dbReference type="Gene3D" id="3.55.50.30">
    <property type="match status" value="1"/>
</dbReference>
<dbReference type="PROSITE" id="PS52016">
    <property type="entry name" value="TONB_DEPENDENT_REC_3"/>
    <property type="match status" value="1"/>
</dbReference>
<evidence type="ECO:0000256" key="4">
    <source>
        <dbReference type="ARBA" id="ARBA00022452"/>
    </source>
</evidence>
<dbReference type="GO" id="GO:0038023">
    <property type="term" value="F:signaling receptor activity"/>
    <property type="evidence" value="ECO:0007669"/>
    <property type="project" value="InterPro"/>
</dbReference>
<evidence type="ECO:0000256" key="14">
    <source>
        <dbReference type="PROSITE-ProRule" id="PRU01360"/>
    </source>
</evidence>
<dbReference type="HOGENOM" id="CLU_008287_9_0_4"/>
<dbReference type="SUPFAM" id="SSF56935">
    <property type="entry name" value="Porins"/>
    <property type="match status" value="1"/>
</dbReference>
<dbReference type="AlphaFoldDB" id="F2LP02"/>
<dbReference type="KEGG" id="bgd:bgla_2g23580"/>
<evidence type="ECO:0000313" key="19">
    <source>
        <dbReference type="Proteomes" id="UP000008316"/>
    </source>
</evidence>
<feature type="region of interest" description="Disordered" evidence="16">
    <location>
        <begin position="1"/>
        <end position="33"/>
    </location>
</feature>
<keyword evidence="12" id="KW-0675">Receptor</keyword>
<dbReference type="RefSeq" id="WP_013691114.1">
    <property type="nucleotide sequence ID" value="NC_015376.1"/>
</dbReference>
<dbReference type="EMBL" id="CP002600">
    <property type="protein sequence ID" value="AEA64788.1"/>
    <property type="molecule type" value="Genomic_DNA"/>
</dbReference>
<feature type="region of interest" description="Disordered" evidence="16">
    <location>
        <begin position="52"/>
        <end position="87"/>
    </location>
</feature>
<evidence type="ECO:0000256" key="10">
    <source>
        <dbReference type="ARBA" id="ARBA00023077"/>
    </source>
</evidence>
<feature type="compositionally biased region" description="Basic residues" evidence="16">
    <location>
        <begin position="20"/>
        <end position="32"/>
    </location>
</feature>
<proteinExistence type="inferred from homology"/>
<dbReference type="InterPro" id="IPR010105">
    <property type="entry name" value="TonB_sidphr_rcpt"/>
</dbReference>
<gene>
    <name evidence="18" type="ordered locus">bgla_2g23580</name>
</gene>
<evidence type="ECO:0000256" key="5">
    <source>
        <dbReference type="ARBA" id="ARBA00022496"/>
    </source>
</evidence>
<keyword evidence="3 14" id="KW-0813">Transport</keyword>
<dbReference type="FunFam" id="2.40.170.20:FF:000005">
    <property type="entry name" value="TonB-dependent siderophore receptor"/>
    <property type="match status" value="1"/>
</dbReference>
<dbReference type="InterPro" id="IPR006311">
    <property type="entry name" value="TAT_signal"/>
</dbReference>
<dbReference type="InterPro" id="IPR036942">
    <property type="entry name" value="Beta-barrel_TonB_sf"/>
</dbReference>
<keyword evidence="13 14" id="KW-0998">Cell outer membrane</keyword>
<keyword evidence="10 15" id="KW-0798">TonB box</keyword>
<dbReference type="InterPro" id="IPR039426">
    <property type="entry name" value="TonB-dep_rcpt-like"/>
</dbReference>
<evidence type="ECO:0000256" key="1">
    <source>
        <dbReference type="ARBA" id="ARBA00004571"/>
    </source>
</evidence>
<dbReference type="Pfam" id="PF00593">
    <property type="entry name" value="TonB_dep_Rec_b-barrel"/>
    <property type="match status" value="1"/>
</dbReference>
<dbReference type="PANTHER" id="PTHR32552:SF68">
    <property type="entry name" value="FERRICHROME OUTER MEMBRANE TRANSPORTER_PHAGE RECEPTOR"/>
    <property type="match status" value="1"/>
</dbReference>
<evidence type="ECO:0000256" key="3">
    <source>
        <dbReference type="ARBA" id="ARBA00022448"/>
    </source>
</evidence>
<sequence length="855" mass="92300">MIARPSRRPATQPGAAAHPGHPRASRSRRGPVTRRALCAAAALAWTLAPTSGAAEPARGAHADTAGATAAERAAPDVAPDAPTPAGRRAWHVPAGELGAALSELASQAGVTIQMDARLVEGRRTRGIDGRYTLAEGFAALLAGSSLEAVDGGRQVWLVRARAGGGDADIDAASASAAASHALPVVKVSSRAGDDEGGYVAATSSAGSKTATSLLEIPQSVSVVTHDQMVQQDAQTLNAAVRYTSGVQPETRGAVATRYDLLTVRGFQADTYWNGLKQITNSMYSTPQIDPYLLERIDVLKGPVSVLYGQAAAGGVLDQGSKLPTRQPLHEIGVELGTDAHRQATFDFSGPLDADSRYLYRFTGIARSEFGQVESTRNERIALAPSFTWRPDEATSLTLYALYQRDPRGSSYGAVPLEGSVIGSPYGALPRDFYDGDTNFERFSRTEAAVGYRFSRKLDRDWTVRSNARYFHIGQDYASVYSSGFVPGTSSLQRYSIASQDQFNSIALDNQLEGRFATGAVRHTVLAGFDYQHFATSYALGYGSAPPLDVLAPNYAQPIDPIALAPTRIRGNQFGLYAQDQMRYGHFVLTLGARQDWADTSTTTGGATSSQSARAFTKRAGLSYVFDNGIAPYVGYTESFSPQSGTSRAGRPFDPERAKQYEIGLKFQPTDYDAMFTIALFDLTRNNLLTTDTVNPLYQTQSGEARSRGIELEAKASLSDSLNVTASYTYLDTKYVKDNSGLEGKFLTGVPQHQASAWAYYTQRRGPLAGLSAGAGLRYTGQTYNDTNQYRLASYLLLDATLRYDLGRLSSRLKGSDIYVNAQNLLNRRYVASCSSTAWCWFGYGRQVFAGANYRW</sequence>
<dbReference type="GO" id="GO:0015344">
    <property type="term" value="F:siderophore uptake transmembrane transporter activity"/>
    <property type="evidence" value="ECO:0007669"/>
    <property type="project" value="TreeGrafter"/>
</dbReference>
<keyword evidence="5" id="KW-0410">Iron transport</keyword>
<organism evidence="18 19">
    <name type="scientific">Burkholderia gladioli (strain BSR3)</name>
    <dbReference type="NCBI Taxonomy" id="999541"/>
    <lineage>
        <taxon>Bacteria</taxon>
        <taxon>Pseudomonadati</taxon>
        <taxon>Pseudomonadota</taxon>
        <taxon>Betaproteobacteria</taxon>
        <taxon>Burkholderiales</taxon>
        <taxon>Burkholderiaceae</taxon>
        <taxon>Burkholderia</taxon>
    </lineage>
</organism>
<comment type="similarity">
    <text evidence="2 14 15">Belongs to the TonB-dependent receptor family.</text>
</comment>
<evidence type="ECO:0000256" key="13">
    <source>
        <dbReference type="ARBA" id="ARBA00023237"/>
    </source>
</evidence>
<feature type="domain" description="Secretin/TonB short N-terminal" evidence="17">
    <location>
        <begin position="110"/>
        <end position="160"/>
    </location>
</feature>
<evidence type="ECO:0000256" key="12">
    <source>
        <dbReference type="ARBA" id="ARBA00023170"/>
    </source>
</evidence>
<evidence type="ECO:0000256" key="7">
    <source>
        <dbReference type="ARBA" id="ARBA00022729"/>
    </source>
</evidence>
<dbReference type="SMART" id="SM00965">
    <property type="entry name" value="STN"/>
    <property type="match status" value="1"/>
</dbReference>
<keyword evidence="19" id="KW-1185">Reference proteome</keyword>
<dbReference type="Pfam" id="PF07715">
    <property type="entry name" value="Plug"/>
    <property type="match status" value="1"/>
</dbReference>
<dbReference type="STRING" id="999541.bgla_2g23580"/>
<evidence type="ECO:0000256" key="6">
    <source>
        <dbReference type="ARBA" id="ARBA00022692"/>
    </source>
</evidence>
<reference evidence="18 19" key="1">
    <citation type="journal article" date="2011" name="J. Bacteriol.">
        <title>Complete genome sequence of Burkholderia gladioli BSR3.</title>
        <authorList>
            <person name="Seo Y.S."/>
            <person name="Lim J."/>
            <person name="Choi B.S."/>
            <person name="Kim H."/>
            <person name="Goo E."/>
            <person name="Lee B."/>
            <person name="Lim J.S."/>
            <person name="Choi I.Y."/>
            <person name="Moon J.S."/>
            <person name="Kim J."/>
            <person name="Hwang I."/>
        </authorList>
    </citation>
    <scope>NUCLEOTIDE SEQUENCE [LARGE SCALE GENOMIC DNA]</scope>
    <source>
        <strain evidence="18 19">BSR3</strain>
    </source>
</reference>
<dbReference type="Proteomes" id="UP000008316">
    <property type="component" value="Chromosome 2"/>
</dbReference>
<evidence type="ECO:0000313" key="18">
    <source>
        <dbReference type="EMBL" id="AEA64788.1"/>
    </source>
</evidence>
<dbReference type="InterPro" id="IPR037066">
    <property type="entry name" value="Plug_dom_sf"/>
</dbReference>
<dbReference type="InterPro" id="IPR012910">
    <property type="entry name" value="Plug_dom"/>
</dbReference>
<protein>
    <submittedName>
        <fullName evidence="18">Iron complex outermembrane recepter protein</fullName>
    </submittedName>
</protein>
<keyword evidence="7" id="KW-0732">Signal</keyword>